<dbReference type="EMBL" id="JAANIT010009744">
    <property type="protein sequence ID" value="KAG1525410.1"/>
    <property type="molecule type" value="Genomic_DNA"/>
</dbReference>
<organism evidence="1 2">
    <name type="scientific">Rhizopus oryzae</name>
    <name type="common">Mucormycosis agent</name>
    <name type="synonym">Rhizopus arrhizus var. delemar</name>
    <dbReference type="NCBI Taxonomy" id="64495"/>
    <lineage>
        <taxon>Eukaryota</taxon>
        <taxon>Fungi</taxon>
        <taxon>Fungi incertae sedis</taxon>
        <taxon>Mucoromycota</taxon>
        <taxon>Mucoromycotina</taxon>
        <taxon>Mucoromycetes</taxon>
        <taxon>Mucorales</taxon>
        <taxon>Mucorineae</taxon>
        <taxon>Rhizopodaceae</taxon>
        <taxon>Rhizopus</taxon>
    </lineage>
</organism>
<proteinExistence type="predicted"/>
<dbReference type="Proteomes" id="UP000717996">
    <property type="component" value="Unassembled WGS sequence"/>
</dbReference>
<dbReference type="AlphaFoldDB" id="A0A9P6XMD5"/>
<protein>
    <submittedName>
        <fullName evidence="1">Uncharacterized protein</fullName>
    </submittedName>
</protein>
<evidence type="ECO:0000313" key="2">
    <source>
        <dbReference type="Proteomes" id="UP000717996"/>
    </source>
</evidence>
<evidence type="ECO:0000313" key="1">
    <source>
        <dbReference type="EMBL" id="KAG1525410.1"/>
    </source>
</evidence>
<comment type="caution">
    <text evidence="1">The sequence shown here is derived from an EMBL/GenBank/DDBJ whole genome shotgun (WGS) entry which is preliminary data.</text>
</comment>
<sequence>MGERHAGAVLLVARLHAGGGGAVDRRQHVGLGLVFVAFHGQAETLVLARRVDQLGQAAAAIAVLRVGRGTGVVEAAHVTLVVGFLALAMVDVDHAAPPNFRPT</sequence>
<name>A0A9P6XMD5_RHIOR</name>
<accession>A0A9P6XMD5</accession>
<gene>
    <name evidence="1" type="ORF">G6F51_014368</name>
</gene>
<reference evidence="1" key="1">
    <citation type="journal article" date="2020" name="Microb. Genom.">
        <title>Genetic diversity of clinical and environmental Mucorales isolates obtained from an investigation of mucormycosis cases among solid organ transplant recipients.</title>
        <authorList>
            <person name="Nguyen M.H."/>
            <person name="Kaul D."/>
            <person name="Muto C."/>
            <person name="Cheng S.J."/>
            <person name="Richter R.A."/>
            <person name="Bruno V.M."/>
            <person name="Liu G."/>
            <person name="Beyhan S."/>
            <person name="Sundermann A.J."/>
            <person name="Mounaud S."/>
            <person name="Pasculle A.W."/>
            <person name="Nierman W.C."/>
            <person name="Driscoll E."/>
            <person name="Cumbie R."/>
            <person name="Clancy C.J."/>
            <person name="Dupont C.L."/>
        </authorList>
    </citation>
    <scope>NUCLEOTIDE SEQUENCE</scope>
    <source>
        <strain evidence="1">GL16</strain>
    </source>
</reference>